<keyword evidence="4" id="KW-1185">Reference proteome</keyword>
<dbReference type="InterPro" id="IPR000835">
    <property type="entry name" value="HTH_MarR-typ"/>
</dbReference>
<comment type="caution">
    <text evidence="3">The sequence shown here is derived from an EMBL/GenBank/DDBJ whole genome shotgun (WGS) entry which is preliminary data.</text>
</comment>
<dbReference type="InterPro" id="IPR036390">
    <property type="entry name" value="WH_DNA-bd_sf"/>
</dbReference>
<name>A0A011N1E3_9PROT</name>
<dbReference type="PANTHER" id="PTHR33164:SF43">
    <property type="entry name" value="HTH-TYPE TRANSCRIPTIONAL REPRESSOR YETL"/>
    <property type="match status" value="1"/>
</dbReference>
<evidence type="ECO:0000313" key="4">
    <source>
        <dbReference type="Proteomes" id="UP000020218"/>
    </source>
</evidence>
<evidence type="ECO:0000313" key="3">
    <source>
        <dbReference type="EMBL" id="EXI68696.1"/>
    </source>
</evidence>
<dbReference type="Proteomes" id="UP000020218">
    <property type="component" value="Unassembled WGS sequence"/>
</dbReference>
<accession>A0A011N1E3</accession>
<dbReference type="SMART" id="SM00347">
    <property type="entry name" value="HTH_MARR"/>
    <property type="match status" value="1"/>
</dbReference>
<dbReference type="AlphaFoldDB" id="A0A011N1E3"/>
<dbReference type="EMBL" id="JFAX01000004">
    <property type="protein sequence ID" value="EXI68696.1"/>
    <property type="molecule type" value="Genomic_DNA"/>
</dbReference>
<reference evidence="3" key="1">
    <citation type="submission" date="2014-02" db="EMBL/GenBank/DDBJ databases">
        <title>Expanding our view of genomic diversity in Candidatus Accumulibacter clades.</title>
        <authorList>
            <person name="Skennerton C.T."/>
            <person name="Barr J.J."/>
            <person name="Slater F.R."/>
            <person name="Bond P.L."/>
            <person name="Tyson G.W."/>
        </authorList>
    </citation>
    <scope>NUCLEOTIDE SEQUENCE [LARGE SCALE GENOMIC DNA]</scope>
</reference>
<evidence type="ECO:0000259" key="2">
    <source>
        <dbReference type="PROSITE" id="PS50995"/>
    </source>
</evidence>
<dbReference type="PATRIC" id="fig|1454001.3.peg.956"/>
<dbReference type="STRING" id="1454001.AW08_01008"/>
<organism evidence="3 4">
    <name type="scientific">Candidatus Accumulibacter adjunctus</name>
    <dbReference type="NCBI Taxonomy" id="1454001"/>
    <lineage>
        <taxon>Bacteria</taxon>
        <taxon>Pseudomonadati</taxon>
        <taxon>Pseudomonadota</taxon>
        <taxon>Betaproteobacteria</taxon>
        <taxon>Candidatus Accumulibacter</taxon>
    </lineage>
</organism>
<proteinExistence type="predicted"/>
<dbReference type="PANTHER" id="PTHR33164">
    <property type="entry name" value="TRANSCRIPTIONAL REGULATOR, MARR FAMILY"/>
    <property type="match status" value="1"/>
</dbReference>
<dbReference type="Pfam" id="PF12802">
    <property type="entry name" value="MarR_2"/>
    <property type="match status" value="1"/>
</dbReference>
<gene>
    <name evidence="3" type="ORF">AW08_01008</name>
</gene>
<dbReference type="InterPro" id="IPR039422">
    <property type="entry name" value="MarR/SlyA-like"/>
</dbReference>
<dbReference type="PROSITE" id="PS50995">
    <property type="entry name" value="HTH_MARR_2"/>
    <property type="match status" value="1"/>
</dbReference>
<dbReference type="Gene3D" id="1.10.10.10">
    <property type="entry name" value="Winged helix-like DNA-binding domain superfamily/Winged helix DNA-binding domain"/>
    <property type="match status" value="1"/>
</dbReference>
<protein>
    <submittedName>
        <fullName evidence="3">MarR family protein</fullName>
    </submittedName>
</protein>
<dbReference type="SUPFAM" id="SSF46785">
    <property type="entry name" value="Winged helix' DNA-binding domain"/>
    <property type="match status" value="1"/>
</dbReference>
<feature type="region of interest" description="Disordered" evidence="1">
    <location>
        <begin position="183"/>
        <end position="205"/>
    </location>
</feature>
<sequence>MKPSVFVFERLAALLQQLVREDAARHGLLPVHLQVLGYLAQANRYSNIPIAVASYLGITRGTVSQTLAMLERKGLISRSNDDRHGRRIHLQLTAAGEEVLAGSWPQRLDGLLAAGGVDLDELASQLRAVLGSLQRLNDRQAFGQCRECAHFLEERGKHRCGLTGETLAVEQTVRICREWSDPRLRESRPGDSRSAPRPLAEEGRG</sequence>
<dbReference type="GO" id="GO:0006950">
    <property type="term" value="P:response to stress"/>
    <property type="evidence" value="ECO:0007669"/>
    <property type="project" value="TreeGrafter"/>
</dbReference>
<dbReference type="GO" id="GO:0003700">
    <property type="term" value="F:DNA-binding transcription factor activity"/>
    <property type="evidence" value="ECO:0007669"/>
    <property type="project" value="InterPro"/>
</dbReference>
<feature type="domain" description="HTH marR-type" evidence="2">
    <location>
        <begin position="1"/>
        <end position="135"/>
    </location>
</feature>
<dbReference type="InterPro" id="IPR036388">
    <property type="entry name" value="WH-like_DNA-bd_sf"/>
</dbReference>
<evidence type="ECO:0000256" key="1">
    <source>
        <dbReference type="SAM" id="MobiDB-lite"/>
    </source>
</evidence>